<organism evidence="2 3">
    <name type="scientific">Marinobacter nauticus</name>
    <name type="common">Marinobacter hydrocarbonoclasticus</name>
    <name type="synonym">Marinobacter aquaeolei</name>
    <dbReference type="NCBI Taxonomy" id="2743"/>
    <lineage>
        <taxon>Bacteria</taxon>
        <taxon>Pseudomonadati</taxon>
        <taxon>Pseudomonadota</taxon>
        <taxon>Gammaproteobacteria</taxon>
        <taxon>Pseudomonadales</taxon>
        <taxon>Marinobacteraceae</taxon>
        <taxon>Marinobacter</taxon>
    </lineage>
</organism>
<gene>
    <name evidence="2" type="ORF">BEE62_09910</name>
</gene>
<feature type="domain" description="DUF234" evidence="1">
    <location>
        <begin position="325"/>
        <end position="404"/>
    </location>
</feature>
<keyword evidence="3" id="KW-1185">Reference proteome</keyword>
<sequence length="471" mass="53377">MERILARRRWFFLQISGRRRIGKTALIQQALQSSRYEKTLYIQIPDSDAVGVVAACNGYLDTFGVNERISSLGDFARLIGKLVREGYVVALDEFQYFHRKQLSDFCSYLQAVVDQLASVGHEVKGGLIVLGSLHAEMTALLEDRDAPLFNRTTDTIELSHLDVRSVLEILQRHADLSPERLLFLWNLFEGVPKFYRDAFEQDVLAADREELLERLFFASSSPLRNEADNWFLRELRGRYDMVLQYLATHPGCNNAEIEAAMANISGPGEVKQVGGYLKILSQRYQMIERRLPVFAKPKARSGRYYIKDNFLRAWLGALQKPVSAAAFRPMGQLVKQADQHLQEVEGYALEDLVAQIYEEHSRLGIGDFPLTDRVAGYWDRSDVEIDLVAIDEESRRIRFGTCKRNADKLIASVDALKQGAHKFLSVQKKFANWNVDYVAIAPAISLGLRSELKGHGVKPQSISDLVSVYGL</sequence>
<evidence type="ECO:0000313" key="2">
    <source>
        <dbReference type="EMBL" id="OJT01475.1"/>
    </source>
</evidence>
<dbReference type="PANTHER" id="PTHR34704">
    <property type="entry name" value="ATPASE"/>
    <property type="match status" value="1"/>
</dbReference>
<protein>
    <recommendedName>
        <fullName evidence="1">DUF234 domain-containing protein</fullName>
    </recommendedName>
</protein>
<dbReference type="InterPro" id="IPR004256">
    <property type="entry name" value="DUF234"/>
</dbReference>
<evidence type="ECO:0000259" key="1">
    <source>
        <dbReference type="Pfam" id="PF03008"/>
    </source>
</evidence>
<name>A0A1M2V1K7_MARNT</name>
<dbReference type="EMBL" id="MPKY01000001">
    <property type="protein sequence ID" value="OJT01475.1"/>
    <property type="molecule type" value="Genomic_DNA"/>
</dbReference>
<comment type="caution">
    <text evidence="2">The sequence shown here is derived from an EMBL/GenBank/DDBJ whole genome shotgun (WGS) entry which is preliminary data.</text>
</comment>
<dbReference type="Proteomes" id="UP000183986">
    <property type="component" value="Unassembled WGS sequence"/>
</dbReference>
<dbReference type="InterPro" id="IPR027417">
    <property type="entry name" value="P-loop_NTPase"/>
</dbReference>
<dbReference type="OrthoDB" id="9801758at2"/>
<evidence type="ECO:0000313" key="3">
    <source>
        <dbReference type="Proteomes" id="UP000183986"/>
    </source>
</evidence>
<dbReference type="Gene3D" id="3.40.50.300">
    <property type="entry name" value="P-loop containing nucleotide triphosphate hydrolases"/>
    <property type="match status" value="1"/>
</dbReference>
<dbReference type="SUPFAM" id="SSF52540">
    <property type="entry name" value="P-loop containing nucleoside triphosphate hydrolases"/>
    <property type="match status" value="1"/>
</dbReference>
<accession>A0A1M2V1K7</accession>
<proteinExistence type="predicted"/>
<reference evidence="2" key="1">
    <citation type="submission" date="2016-11" db="EMBL/GenBank/DDBJ databases">
        <title>Draft Genome Sequence of Marinobacter hydrocarbonoclasticus strain STW2, a polyaromatic aromatic hydrocarbon degrading and denitrifying bacterium from rhizosphere of Seagrass Enhalus acodoides.</title>
        <authorList>
            <person name="Ling J."/>
            <person name="Dong J."/>
        </authorList>
    </citation>
    <scope>NUCLEOTIDE SEQUENCE [LARGE SCALE GENOMIC DNA]</scope>
    <source>
        <strain evidence="2">STW2</strain>
    </source>
</reference>
<dbReference type="Pfam" id="PF03008">
    <property type="entry name" value="DUF234"/>
    <property type="match status" value="1"/>
</dbReference>
<dbReference type="PANTHER" id="PTHR34704:SF2">
    <property type="entry name" value="ATPASE"/>
    <property type="match status" value="1"/>
</dbReference>
<dbReference type="AlphaFoldDB" id="A0A1M2V1K7"/>